<accession>A0ABY1IQH4</accession>
<feature type="domain" description="Polysaccharide pyruvyl transferase" evidence="2">
    <location>
        <begin position="40"/>
        <end position="298"/>
    </location>
</feature>
<keyword evidence="4" id="KW-1185">Reference proteome</keyword>
<sequence>MPETNAAIIARLKGLIEDALVDLVDPTQAFALLDFPNHYNIGDSAIWMGELAYFDGRGMRAGYVSEIPTFDEGKMKAAVGNAPIFLHGGGNFGDVWPGFRPFREALLDRHKGRPIVQLPQTIKFNSEANRDSTARAIEKHGKFTLLVRDQRSLDYARAHFQCESRLVPDMAFCIGQVTPPAPTHELLLNLRDDHEATGTHDVSQAVKRPGTIQSDWPEEPEDFQRRTKRTAILRGLLSGQVGGRARMTELAYRERARQRFQRGIELLGSARQVITDRMHGHIMCVLIDRPHCVLDNSYGKTSGLISAWNTTNSDRSFLVADMAEALAVLDGIDQKKAADASVLA</sequence>
<dbReference type="InterPro" id="IPR007345">
    <property type="entry name" value="Polysacch_pyruvyl_Trfase"/>
</dbReference>
<dbReference type="EMBL" id="FQZC01000005">
    <property type="protein sequence ID" value="SHJ91412.1"/>
    <property type="molecule type" value="Genomic_DNA"/>
</dbReference>
<evidence type="ECO:0000313" key="4">
    <source>
        <dbReference type="Proteomes" id="UP000184290"/>
    </source>
</evidence>
<keyword evidence="3" id="KW-0808">Transferase</keyword>
<feature type="region of interest" description="Disordered" evidence="1">
    <location>
        <begin position="197"/>
        <end position="224"/>
    </location>
</feature>
<dbReference type="Pfam" id="PF04230">
    <property type="entry name" value="PS_pyruv_trans"/>
    <property type="match status" value="1"/>
</dbReference>
<dbReference type="Proteomes" id="UP000184290">
    <property type="component" value="Unassembled WGS sequence"/>
</dbReference>
<evidence type="ECO:0000313" key="3">
    <source>
        <dbReference type="EMBL" id="SHJ91412.1"/>
    </source>
</evidence>
<comment type="caution">
    <text evidence="3">The sequence shown here is derived from an EMBL/GenBank/DDBJ whole genome shotgun (WGS) entry which is preliminary data.</text>
</comment>
<evidence type="ECO:0000256" key="1">
    <source>
        <dbReference type="SAM" id="MobiDB-lite"/>
    </source>
</evidence>
<proteinExistence type="predicted"/>
<name>A0ABY1IQH4_9HYPH</name>
<evidence type="ECO:0000259" key="2">
    <source>
        <dbReference type="Pfam" id="PF04230"/>
    </source>
</evidence>
<dbReference type="RefSeq" id="WP_060609813.1">
    <property type="nucleotide sequence ID" value="NZ_FQZC01000005.1"/>
</dbReference>
<organism evidence="3 4">
    <name type="scientific">Aureimonas altamirensis DSM 21988</name>
    <dbReference type="NCBI Taxonomy" id="1121026"/>
    <lineage>
        <taxon>Bacteria</taxon>
        <taxon>Pseudomonadati</taxon>
        <taxon>Pseudomonadota</taxon>
        <taxon>Alphaproteobacteria</taxon>
        <taxon>Hyphomicrobiales</taxon>
        <taxon>Aurantimonadaceae</taxon>
        <taxon>Aureimonas</taxon>
    </lineage>
</organism>
<reference evidence="3 4" key="1">
    <citation type="submission" date="2016-11" db="EMBL/GenBank/DDBJ databases">
        <authorList>
            <person name="Varghese N."/>
            <person name="Submissions S."/>
        </authorList>
    </citation>
    <scope>NUCLEOTIDE SEQUENCE [LARGE SCALE GENOMIC DNA]</scope>
    <source>
        <strain evidence="3 4">DSM 21988</strain>
    </source>
</reference>
<gene>
    <name evidence="3" type="ORF">SAMN02745911_3663</name>
</gene>
<protein>
    <submittedName>
        <fullName evidence="3">Exopolysaccharide biosynthesis protein EpsI, predicted pyruvyl transferase</fullName>
    </submittedName>
</protein>
<dbReference type="GO" id="GO:0016740">
    <property type="term" value="F:transferase activity"/>
    <property type="evidence" value="ECO:0007669"/>
    <property type="project" value="UniProtKB-KW"/>
</dbReference>